<gene>
    <name evidence="2" type="ORF">TTAC_LOCUS1167</name>
</gene>
<evidence type="ECO:0000313" key="3">
    <source>
        <dbReference type="Proteomes" id="UP000274429"/>
    </source>
</evidence>
<dbReference type="EMBL" id="UYWX01000200">
    <property type="protein sequence ID" value="VDM17569.1"/>
    <property type="molecule type" value="Genomic_DNA"/>
</dbReference>
<keyword evidence="3" id="KW-1185">Reference proteome</keyword>
<dbReference type="Gene3D" id="1.25.40.10">
    <property type="entry name" value="Tetratricopeptide repeat domain"/>
    <property type="match status" value="1"/>
</dbReference>
<proteinExistence type="predicted"/>
<reference evidence="2 3" key="2">
    <citation type="submission" date="2018-11" db="EMBL/GenBank/DDBJ databases">
        <authorList>
            <consortium name="Pathogen Informatics"/>
        </authorList>
    </citation>
    <scope>NUCLEOTIDE SEQUENCE [LARGE SCALE GENOMIC DNA]</scope>
</reference>
<evidence type="ECO:0000313" key="2">
    <source>
        <dbReference type="EMBL" id="VDM17569.1"/>
    </source>
</evidence>
<dbReference type="AlphaFoldDB" id="A0A0R3WKC9"/>
<reference evidence="4" key="1">
    <citation type="submission" date="2017-02" db="UniProtKB">
        <authorList>
            <consortium name="WormBaseParasite"/>
        </authorList>
    </citation>
    <scope>IDENTIFICATION</scope>
</reference>
<feature type="region of interest" description="Disordered" evidence="1">
    <location>
        <begin position="497"/>
        <end position="522"/>
    </location>
</feature>
<protein>
    <submittedName>
        <fullName evidence="4">TPR_REGION domain-containing protein</fullName>
    </submittedName>
</protein>
<evidence type="ECO:0000256" key="1">
    <source>
        <dbReference type="SAM" id="MobiDB-lite"/>
    </source>
</evidence>
<dbReference type="OrthoDB" id="6254538at2759"/>
<sequence length="522" mass="57898">MDSSADIDDSGGMDGDLPTAKSLSTLSSFDSNGSTIVEGFFNSIPKTGNEVAFIRYQCERIEKLLLRKRPVQAIQMLIEVSDNLSHLSQCDTYSLWERLYLYFAKAYEQVEDWKNVAHCLSLLIKSVERRLSYVNSESIVKWPKATKELLAELCKQYAITLECLNEDANGAAVAWLKVEKAFEDCNSIRDACFSALRAVRWYLTGANVDSALGALSIALDMVKLVGKISERGILYNELGMAFLAFELKDDSIACFRKAIKSLPKGETDARASILQNLGSAYIVAKKLPKAISALEQSVAAYGKQDKSPMSEVYFYYHCKSLQLFSMAGALKNTAGQAQAHCNLGYALMRAGRYKLSHWHYKLARDLAKETAWEAVQIQAEAALNVLETPNFSQNAIKPPPVISICPSMTRLQRQMNSETSSSSSPSVKVKKMGMKGGKRVTDDREKQITEQLTTILPTSSSSMKSSNLNDDIYLPTRQTFSLRKMNGIKCNVDCSPPIMGPQAGDTKISLKSPSLHRKRSRS</sequence>
<dbReference type="STRING" id="6205.A0A0R3WKC9"/>
<dbReference type="InterPro" id="IPR019734">
    <property type="entry name" value="TPR_rpt"/>
</dbReference>
<dbReference type="InterPro" id="IPR011990">
    <property type="entry name" value="TPR-like_helical_dom_sf"/>
</dbReference>
<organism evidence="4">
    <name type="scientific">Hydatigena taeniaeformis</name>
    <name type="common">Feline tapeworm</name>
    <name type="synonym">Taenia taeniaeformis</name>
    <dbReference type="NCBI Taxonomy" id="6205"/>
    <lineage>
        <taxon>Eukaryota</taxon>
        <taxon>Metazoa</taxon>
        <taxon>Spiralia</taxon>
        <taxon>Lophotrochozoa</taxon>
        <taxon>Platyhelminthes</taxon>
        <taxon>Cestoda</taxon>
        <taxon>Eucestoda</taxon>
        <taxon>Cyclophyllidea</taxon>
        <taxon>Taeniidae</taxon>
        <taxon>Hydatigera</taxon>
    </lineage>
</organism>
<feature type="compositionally biased region" description="Basic residues" evidence="1">
    <location>
        <begin position="428"/>
        <end position="438"/>
    </location>
</feature>
<dbReference type="SMART" id="SM00028">
    <property type="entry name" value="TPR"/>
    <property type="match status" value="3"/>
</dbReference>
<dbReference type="SUPFAM" id="SSF48452">
    <property type="entry name" value="TPR-like"/>
    <property type="match status" value="1"/>
</dbReference>
<feature type="region of interest" description="Disordered" evidence="1">
    <location>
        <begin position="415"/>
        <end position="443"/>
    </location>
</feature>
<evidence type="ECO:0000313" key="4">
    <source>
        <dbReference type="WBParaSite" id="TTAC_0000116601-mRNA-1"/>
    </source>
</evidence>
<dbReference type="WBParaSite" id="TTAC_0000116601-mRNA-1">
    <property type="protein sequence ID" value="TTAC_0000116601-mRNA-1"/>
    <property type="gene ID" value="TTAC_0000116601"/>
</dbReference>
<name>A0A0R3WKC9_HYDTA</name>
<dbReference type="Proteomes" id="UP000274429">
    <property type="component" value="Unassembled WGS sequence"/>
</dbReference>
<accession>A0A0R3WKC9</accession>